<gene>
    <name evidence="8" type="ORF">DSTB1V02_LOCUS7099</name>
</gene>
<proteinExistence type="inferred from homology"/>
<name>A0A7R9A7A6_9CRUS</name>
<evidence type="ECO:0000256" key="2">
    <source>
        <dbReference type="ARBA" id="ARBA00004496"/>
    </source>
</evidence>
<protein>
    <recommendedName>
        <fullName evidence="10">CUE domain-containing protein 2</fullName>
    </recommendedName>
</protein>
<dbReference type="CDD" id="cd14367">
    <property type="entry name" value="CUE_CUED2"/>
    <property type="match status" value="1"/>
</dbReference>
<feature type="region of interest" description="Disordered" evidence="7">
    <location>
        <begin position="121"/>
        <end position="146"/>
    </location>
</feature>
<reference evidence="8" key="1">
    <citation type="submission" date="2020-11" db="EMBL/GenBank/DDBJ databases">
        <authorList>
            <person name="Tran Van P."/>
        </authorList>
    </citation>
    <scope>NUCLEOTIDE SEQUENCE</scope>
</reference>
<feature type="compositionally biased region" description="Polar residues" evidence="7">
    <location>
        <begin position="122"/>
        <end position="133"/>
    </location>
</feature>
<evidence type="ECO:0000256" key="3">
    <source>
        <dbReference type="ARBA" id="ARBA00006106"/>
    </source>
</evidence>
<organism evidence="8">
    <name type="scientific">Darwinula stevensoni</name>
    <dbReference type="NCBI Taxonomy" id="69355"/>
    <lineage>
        <taxon>Eukaryota</taxon>
        <taxon>Metazoa</taxon>
        <taxon>Ecdysozoa</taxon>
        <taxon>Arthropoda</taxon>
        <taxon>Crustacea</taxon>
        <taxon>Oligostraca</taxon>
        <taxon>Ostracoda</taxon>
        <taxon>Podocopa</taxon>
        <taxon>Podocopida</taxon>
        <taxon>Darwinulocopina</taxon>
        <taxon>Darwinuloidea</taxon>
        <taxon>Darwinulidae</taxon>
        <taxon>Darwinula</taxon>
    </lineage>
</organism>
<evidence type="ECO:0000313" key="9">
    <source>
        <dbReference type="Proteomes" id="UP000677054"/>
    </source>
</evidence>
<sequence length="324" mass="36452">MLKCSELEEGFFNENCDLPSLIKESLQTFFKAHKCDEDASLNSLDDIFMKYIISILEELGCEEHPQDVFDVEAFVEMMSACFPSFSTISQTDICTWMFELSAQLQTAKNHMGKGMRLINDEMGSTCSSGSNASGDEREMIRSRTVSSSSEASAYSCSSSRASHNSECSDCDAWATQSVEEDDDWRALTEMFPAVCSFEAKHCLSVSGGDLGAAVQLLLHRQENGLAMKAKPAAAHKGQRQQVALDDQSIKKKIIEQYSYIDQAEDAKDHKPPPLKFEPKKMIRYREGQVVSVKGERYSEIKDKDKEASKRTYIHLKPAKQYHFH</sequence>
<keyword evidence="5" id="KW-0833">Ubl conjugation pathway</keyword>
<keyword evidence="4" id="KW-0963">Cytoplasm</keyword>
<feature type="region of interest" description="Disordered" evidence="7">
    <location>
        <begin position="301"/>
        <end position="324"/>
    </location>
</feature>
<dbReference type="OrthoDB" id="10060331at2759"/>
<evidence type="ECO:0000256" key="6">
    <source>
        <dbReference type="ARBA" id="ARBA00023242"/>
    </source>
</evidence>
<keyword evidence="9" id="KW-1185">Reference proteome</keyword>
<dbReference type="GO" id="GO:0005737">
    <property type="term" value="C:cytoplasm"/>
    <property type="evidence" value="ECO:0007669"/>
    <property type="project" value="UniProtKB-SubCell"/>
</dbReference>
<keyword evidence="6" id="KW-0539">Nucleus</keyword>
<dbReference type="AlphaFoldDB" id="A0A7R9A7A6"/>
<dbReference type="EMBL" id="LR900915">
    <property type="protein sequence ID" value="CAD7247265.1"/>
    <property type="molecule type" value="Genomic_DNA"/>
</dbReference>
<evidence type="ECO:0000256" key="5">
    <source>
        <dbReference type="ARBA" id="ARBA00022786"/>
    </source>
</evidence>
<comment type="subcellular location">
    <subcellularLocation>
        <location evidence="2">Cytoplasm</location>
    </subcellularLocation>
    <subcellularLocation>
        <location evidence="1">Nucleus</location>
    </subcellularLocation>
</comment>
<dbReference type="GO" id="GO:0005634">
    <property type="term" value="C:nucleus"/>
    <property type="evidence" value="ECO:0007669"/>
    <property type="project" value="UniProtKB-SubCell"/>
</dbReference>
<comment type="similarity">
    <text evidence="3">Belongs to the CUEDC2 family.</text>
</comment>
<accession>A0A7R9A7A6</accession>
<dbReference type="PANTHER" id="PTHR12493">
    <property type="entry name" value="CUE DOMAIN CONTAINING 2"/>
    <property type="match status" value="1"/>
</dbReference>
<evidence type="ECO:0008006" key="10">
    <source>
        <dbReference type="Google" id="ProtNLM"/>
    </source>
</evidence>
<dbReference type="InterPro" id="IPR039805">
    <property type="entry name" value="CUE_CUED2"/>
</dbReference>
<feature type="compositionally biased region" description="Basic residues" evidence="7">
    <location>
        <begin position="311"/>
        <end position="324"/>
    </location>
</feature>
<evidence type="ECO:0000256" key="4">
    <source>
        <dbReference type="ARBA" id="ARBA00022490"/>
    </source>
</evidence>
<dbReference type="EMBL" id="CAJPEV010001398">
    <property type="protein sequence ID" value="CAG0892426.1"/>
    <property type="molecule type" value="Genomic_DNA"/>
</dbReference>
<dbReference type="PANTHER" id="PTHR12493:SF0">
    <property type="entry name" value="CUE DOMAIN-CONTAINING PROTEIN 2"/>
    <property type="match status" value="1"/>
</dbReference>
<evidence type="ECO:0000256" key="7">
    <source>
        <dbReference type="SAM" id="MobiDB-lite"/>
    </source>
</evidence>
<evidence type="ECO:0000256" key="1">
    <source>
        <dbReference type="ARBA" id="ARBA00004123"/>
    </source>
</evidence>
<dbReference type="Proteomes" id="UP000677054">
    <property type="component" value="Unassembled WGS sequence"/>
</dbReference>
<evidence type="ECO:0000313" key="8">
    <source>
        <dbReference type="EMBL" id="CAD7247265.1"/>
    </source>
</evidence>